<organism evidence="2 3">
    <name type="scientific">Lucifera butyrica</name>
    <dbReference type="NCBI Taxonomy" id="1351585"/>
    <lineage>
        <taxon>Bacteria</taxon>
        <taxon>Bacillati</taxon>
        <taxon>Bacillota</taxon>
        <taxon>Negativicutes</taxon>
        <taxon>Veillonellales</taxon>
        <taxon>Veillonellaceae</taxon>
        <taxon>Lucifera</taxon>
    </lineage>
</organism>
<gene>
    <name evidence="1" type="ORF">LUCI_3723</name>
    <name evidence="2" type="ORF">LUCI_3757</name>
</gene>
<dbReference type="OrthoDB" id="9784557at2"/>
<reference evidence="2 3" key="1">
    <citation type="submission" date="2018-06" db="EMBL/GenBank/DDBJ databases">
        <authorList>
            <person name="Strepis N."/>
        </authorList>
    </citation>
    <scope>NUCLEOTIDE SEQUENCE [LARGE SCALE GENOMIC DNA]</scope>
    <source>
        <strain evidence="2">LUCI</strain>
    </source>
</reference>
<evidence type="ECO:0000313" key="1">
    <source>
        <dbReference type="EMBL" id="VBB08451.1"/>
    </source>
</evidence>
<keyword evidence="3" id="KW-1185">Reference proteome</keyword>
<proteinExistence type="predicted"/>
<dbReference type="Proteomes" id="UP000277811">
    <property type="component" value="Unassembled WGS sequence"/>
</dbReference>
<evidence type="ECO:0000313" key="2">
    <source>
        <dbReference type="EMBL" id="VBB08485.1"/>
    </source>
</evidence>
<accession>A0A498RBX4</accession>
<dbReference type="EMBL" id="UPPP01000091">
    <property type="protein sequence ID" value="VBB08451.1"/>
    <property type="molecule type" value="Genomic_DNA"/>
</dbReference>
<dbReference type="EMBL" id="UPPP01000091">
    <property type="protein sequence ID" value="VBB08485.1"/>
    <property type="molecule type" value="Genomic_DNA"/>
</dbReference>
<evidence type="ECO:0000313" key="3">
    <source>
        <dbReference type="Proteomes" id="UP000277811"/>
    </source>
</evidence>
<dbReference type="RefSeq" id="WP_122629320.1">
    <property type="nucleotide sequence ID" value="NZ_UPPP01000091.1"/>
</dbReference>
<dbReference type="AlphaFoldDB" id="A0A498RBX4"/>
<name>A0A498RBX4_9FIRM</name>
<sequence>MNCEKNILKCNACGSPLKLNKFFTGVEEGEDGKIYDCGVSLECDCCGRIYPLGCIKKEQDFVFPKQFIPQNRTK</sequence>
<protein>
    <submittedName>
        <fullName evidence="2">Uncharacterized protein</fullName>
    </submittedName>
</protein>